<proteinExistence type="predicted"/>
<protein>
    <submittedName>
        <fullName evidence="1">Phytanoyl-CoA dioxygenase</fullName>
    </submittedName>
</protein>
<keyword evidence="1" id="KW-0223">Dioxygenase</keyword>
<dbReference type="GO" id="GO:0005506">
    <property type="term" value="F:iron ion binding"/>
    <property type="evidence" value="ECO:0007669"/>
    <property type="project" value="UniProtKB-ARBA"/>
</dbReference>
<feature type="non-terminal residue" evidence="1">
    <location>
        <position position="1"/>
    </location>
</feature>
<accession>A0A6S6UG51</accession>
<dbReference type="GO" id="GO:0016706">
    <property type="term" value="F:2-oxoglutarate-dependent dioxygenase activity"/>
    <property type="evidence" value="ECO:0007669"/>
    <property type="project" value="UniProtKB-ARBA"/>
</dbReference>
<dbReference type="Gene3D" id="2.60.120.620">
    <property type="entry name" value="q2cbj1_9rhob like domain"/>
    <property type="match status" value="1"/>
</dbReference>
<dbReference type="SUPFAM" id="SSF51197">
    <property type="entry name" value="Clavaminate synthase-like"/>
    <property type="match status" value="1"/>
</dbReference>
<sequence>SKTYPPVNGGGAFFGDYCNWSIIEQYADFFHHSPVARIAAQLMESSETRLFHEHVLVKEPGSQNVTPWHHDQPYYCVDGQQVVSLWIPLDNVAQNSCPEFVKGSHNWGKWFMPRKFTGVDYNHTDSKLEPIPDFDTERDQYEFLSWDLQAGDAI</sequence>
<dbReference type="PANTHER" id="PTHR20883:SF49">
    <property type="entry name" value="PHYTANOYL-COA DIOXYGENASE"/>
    <property type="match status" value="1"/>
</dbReference>
<gene>
    <name evidence="1" type="ORF">HELGO_WM66852</name>
</gene>
<evidence type="ECO:0000313" key="1">
    <source>
        <dbReference type="EMBL" id="CAA6827288.1"/>
    </source>
</evidence>
<dbReference type="InterPro" id="IPR008775">
    <property type="entry name" value="Phytyl_CoA_dOase-like"/>
</dbReference>
<name>A0A6S6UG51_9GAMM</name>
<dbReference type="Pfam" id="PF05721">
    <property type="entry name" value="PhyH"/>
    <property type="match status" value="1"/>
</dbReference>
<dbReference type="AlphaFoldDB" id="A0A6S6UG51"/>
<reference evidence="1" key="1">
    <citation type="submission" date="2020-01" db="EMBL/GenBank/DDBJ databases">
        <authorList>
            <person name="Meier V. D."/>
            <person name="Meier V D."/>
        </authorList>
    </citation>
    <scope>NUCLEOTIDE SEQUENCE</scope>
    <source>
        <strain evidence="1">HLG_WM_MAG_08</strain>
    </source>
</reference>
<organism evidence="1">
    <name type="scientific">uncultured Thiotrichaceae bacterium</name>
    <dbReference type="NCBI Taxonomy" id="298394"/>
    <lineage>
        <taxon>Bacteria</taxon>
        <taxon>Pseudomonadati</taxon>
        <taxon>Pseudomonadota</taxon>
        <taxon>Gammaproteobacteria</taxon>
        <taxon>Thiotrichales</taxon>
        <taxon>Thiotrichaceae</taxon>
        <taxon>environmental samples</taxon>
    </lineage>
</organism>
<dbReference type="EMBL" id="CACVAV010000444">
    <property type="protein sequence ID" value="CAA6827288.1"/>
    <property type="molecule type" value="Genomic_DNA"/>
</dbReference>
<dbReference type="PANTHER" id="PTHR20883">
    <property type="entry name" value="PHYTANOYL-COA DIOXYGENASE DOMAIN CONTAINING 1"/>
    <property type="match status" value="1"/>
</dbReference>
<keyword evidence="1" id="KW-0560">Oxidoreductase</keyword>